<dbReference type="PANTHER" id="PTHR19303:SF73">
    <property type="entry name" value="PROTEIN PDC2"/>
    <property type="match status" value="1"/>
</dbReference>
<sequence>LILGKKILDALRSKSLPVEYTSNKKALMNQELFSSWLTKLNKTMGKKKRKILLFVDNCTAHNSIPPLKWVNVKFLPAKTTSKLQVLDAGIILKKTSRYYRTEVVRKFISDIEDGKVCTFNFLETMQFASKCWNKITDKTIANCFKSCGFKPDENPA</sequence>
<name>A0A1B6LA53_9HEMI</name>
<dbReference type="AlphaFoldDB" id="A0A1B6LA53"/>
<dbReference type="InterPro" id="IPR004875">
    <property type="entry name" value="DDE_SF_endonuclease_dom"/>
</dbReference>
<organism evidence="2">
    <name type="scientific">Graphocephala atropunctata</name>
    <dbReference type="NCBI Taxonomy" id="36148"/>
    <lineage>
        <taxon>Eukaryota</taxon>
        <taxon>Metazoa</taxon>
        <taxon>Ecdysozoa</taxon>
        <taxon>Arthropoda</taxon>
        <taxon>Hexapoda</taxon>
        <taxon>Insecta</taxon>
        <taxon>Pterygota</taxon>
        <taxon>Neoptera</taxon>
        <taxon>Paraneoptera</taxon>
        <taxon>Hemiptera</taxon>
        <taxon>Auchenorrhyncha</taxon>
        <taxon>Membracoidea</taxon>
        <taxon>Cicadellidae</taxon>
        <taxon>Cicadellinae</taxon>
        <taxon>Cicadellini</taxon>
        <taxon>Graphocephala</taxon>
    </lineage>
</organism>
<dbReference type="EMBL" id="GEBQ01019452">
    <property type="protein sequence ID" value="JAT20525.1"/>
    <property type="molecule type" value="Transcribed_RNA"/>
</dbReference>
<feature type="non-terminal residue" evidence="2">
    <location>
        <position position="1"/>
    </location>
</feature>
<dbReference type="Pfam" id="PF03184">
    <property type="entry name" value="DDE_1"/>
    <property type="match status" value="1"/>
</dbReference>
<dbReference type="InterPro" id="IPR050863">
    <property type="entry name" value="CenT-Element_Derived"/>
</dbReference>
<reference evidence="2" key="1">
    <citation type="submission" date="2015-11" db="EMBL/GenBank/DDBJ databases">
        <title>De novo transcriptome assembly of four potential Pierce s Disease insect vectors from Arizona vineyards.</title>
        <authorList>
            <person name="Tassone E.E."/>
        </authorList>
    </citation>
    <scope>NUCLEOTIDE SEQUENCE</scope>
</reference>
<protein>
    <recommendedName>
        <fullName evidence="1">DDE-1 domain-containing protein</fullName>
    </recommendedName>
</protein>
<evidence type="ECO:0000313" key="2">
    <source>
        <dbReference type="EMBL" id="JAT20525.1"/>
    </source>
</evidence>
<dbReference type="GO" id="GO:0003677">
    <property type="term" value="F:DNA binding"/>
    <property type="evidence" value="ECO:0007669"/>
    <property type="project" value="TreeGrafter"/>
</dbReference>
<evidence type="ECO:0000259" key="1">
    <source>
        <dbReference type="Pfam" id="PF03184"/>
    </source>
</evidence>
<accession>A0A1B6LA53</accession>
<feature type="domain" description="DDE-1" evidence="1">
    <location>
        <begin position="12"/>
        <end position="144"/>
    </location>
</feature>
<proteinExistence type="predicted"/>
<dbReference type="GO" id="GO:0005634">
    <property type="term" value="C:nucleus"/>
    <property type="evidence" value="ECO:0007669"/>
    <property type="project" value="TreeGrafter"/>
</dbReference>
<gene>
    <name evidence="2" type="ORF">g.4588</name>
</gene>
<dbReference type="PANTHER" id="PTHR19303">
    <property type="entry name" value="TRANSPOSON"/>
    <property type="match status" value="1"/>
</dbReference>